<dbReference type="Proteomes" id="UP001429357">
    <property type="component" value="Unassembled WGS sequence"/>
</dbReference>
<feature type="transmembrane region" description="Helical" evidence="6">
    <location>
        <begin position="197"/>
        <end position="216"/>
    </location>
</feature>
<evidence type="ECO:0000256" key="6">
    <source>
        <dbReference type="SAM" id="Phobius"/>
    </source>
</evidence>
<keyword evidence="3 7" id="KW-0732">Signal</keyword>
<keyword evidence="10" id="KW-1185">Reference proteome</keyword>
<evidence type="ECO:0000256" key="3">
    <source>
        <dbReference type="ARBA" id="ARBA00022729"/>
    </source>
</evidence>
<feature type="compositionally biased region" description="Low complexity" evidence="5">
    <location>
        <begin position="163"/>
        <end position="177"/>
    </location>
</feature>
<evidence type="ECO:0000259" key="8">
    <source>
        <dbReference type="Pfam" id="PF00746"/>
    </source>
</evidence>
<evidence type="ECO:0000256" key="1">
    <source>
        <dbReference type="ARBA" id="ARBA00022512"/>
    </source>
</evidence>
<feature type="chain" id="PRO_5045885349" description="Gram-positive cocci surface proteins LPxTG domain-containing protein" evidence="7">
    <location>
        <begin position="24"/>
        <end position="226"/>
    </location>
</feature>
<keyword evidence="1" id="KW-0134">Cell wall</keyword>
<proteinExistence type="predicted"/>
<protein>
    <recommendedName>
        <fullName evidence="8">Gram-positive cocci surface proteins LPxTG domain-containing protein</fullName>
    </recommendedName>
</protein>
<reference evidence="9 10" key="2">
    <citation type="submission" date="2024-02" db="EMBL/GenBank/DDBJ databases">
        <title>The Genome Sequence of Enterococcus diestrammenae JM9A.</title>
        <authorList>
            <person name="Earl A."/>
            <person name="Manson A."/>
            <person name="Gilmore M."/>
            <person name="Sanders J."/>
            <person name="Shea T."/>
            <person name="Howe W."/>
            <person name="Livny J."/>
            <person name="Cuomo C."/>
            <person name="Neafsey D."/>
            <person name="Birren B."/>
        </authorList>
    </citation>
    <scope>NUCLEOTIDE SEQUENCE [LARGE SCALE GENOMIC DNA]</scope>
    <source>
        <strain evidence="9 10">JM9A</strain>
    </source>
</reference>
<organism evidence="9 10">
    <name type="scientific">Enterococcus diestrammenae</name>
    <dbReference type="NCBI Taxonomy" id="1155073"/>
    <lineage>
        <taxon>Bacteria</taxon>
        <taxon>Bacillati</taxon>
        <taxon>Bacillota</taxon>
        <taxon>Bacilli</taxon>
        <taxon>Lactobacillales</taxon>
        <taxon>Enterococcaceae</taxon>
        <taxon>Enterococcus</taxon>
    </lineage>
</organism>
<accession>A0ABV0EYZ6</accession>
<keyword evidence="6" id="KW-1133">Transmembrane helix</keyword>
<feature type="domain" description="Gram-positive cocci surface proteins LPxTG" evidence="8">
    <location>
        <begin position="187"/>
        <end position="222"/>
    </location>
</feature>
<feature type="signal peptide" evidence="7">
    <location>
        <begin position="1"/>
        <end position="23"/>
    </location>
</feature>
<dbReference type="EMBL" id="MAEI02000001">
    <property type="protein sequence ID" value="MEO1781014.1"/>
    <property type="molecule type" value="Genomic_DNA"/>
</dbReference>
<dbReference type="NCBIfam" id="TIGR01167">
    <property type="entry name" value="LPXTG_anchor"/>
    <property type="match status" value="1"/>
</dbReference>
<keyword evidence="4" id="KW-0572">Peptidoglycan-anchor</keyword>
<evidence type="ECO:0000313" key="9">
    <source>
        <dbReference type="EMBL" id="MEO1781014.1"/>
    </source>
</evidence>
<dbReference type="InterPro" id="IPR019931">
    <property type="entry name" value="LPXTG_anchor"/>
</dbReference>
<keyword evidence="6" id="KW-0812">Transmembrane</keyword>
<evidence type="ECO:0000313" key="10">
    <source>
        <dbReference type="Proteomes" id="UP001429357"/>
    </source>
</evidence>
<evidence type="ECO:0000256" key="4">
    <source>
        <dbReference type="ARBA" id="ARBA00023088"/>
    </source>
</evidence>
<dbReference type="Pfam" id="PF00746">
    <property type="entry name" value="Gram_pos_anchor"/>
    <property type="match status" value="1"/>
</dbReference>
<sequence>MRKWIMAGMVLLGLVVGTTRVQAAEAELVIKEEAQQYQLAVTNKKGDLLNLEPGAKLPEETITLANETSKKTFNVMMRQAVSDDWLMDYLQGTVSVGDEVYTLAEIMSGVEVTIWPGVKTPVTTHLFLAGGELGKDTRQAKSTMTLDFTVTEEGVELPMTANSTDMSTSQSSSSQSSHANYAGQTPGGKLPTTGSRMGQFATLGGCIVIGGALFLLRNRKDERFHK</sequence>
<evidence type="ECO:0000256" key="5">
    <source>
        <dbReference type="SAM" id="MobiDB-lite"/>
    </source>
</evidence>
<comment type="caution">
    <text evidence="9">The sequence shown here is derived from an EMBL/GenBank/DDBJ whole genome shotgun (WGS) entry which is preliminary data.</text>
</comment>
<gene>
    <name evidence="9" type="ORF">BAU18_000593</name>
</gene>
<evidence type="ECO:0000256" key="2">
    <source>
        <dbReference type="ARBA" id="ARBA00022525"/>
    </source>
</evidence>
<name>A0ABV0EYZ6_9ENTE</name>
<dbReference type="RefSeq" id="WP_161870635.1">
    <property type="nucleotide sequence ID" value="NZ_MAEI02000001.1"/>
</dbReference>
<keyword evidence="6" id="KW-0472">Membrane</keyword>
<evidence type="ECO:0000256" key="7">
    <source>
        <dbReference type="SAM" id="SignalP"/>
    </source>
</evidence>
<keyword evidence="2" id="KW-0964">Secreted</keyword>
<reference evidence="10" key="1">
    <citation type="submission" date="2016-06" db="EMBL/GenBank/DDBJ databases">
        <title>Four novel species of enterococci isolated from chicken manure.</title>
        <authorList>
            <person name="Van Tyne D."/>
        </authorList>
    </citation>
    <scope>NUCLEOTIDE SEQUENCE [LARGE SCALE GENOMIC DNA]</scope>
    <source>
        <strain evidence="10">JM9A</strain>
    </source>
</reference>
<feature type="region of interest" description="Disordered" evidence="5">
    <location>
        <begin position="161"/>
        <end position="194"/>
    </location>
</feature>